<dbReference type="InterPro" id="IPR007698">
    <property type="entry name" value="AlaDH/PNT_NAD(H)-bd"/>
</dbReference>
<dbReference type="EC" id="1.4.1.1" evidence="3 6"/>
<dbReference type="Proteomes" id="UP000263232">
    <property type="component" value="Chromosome"/>
</dbReference>
<dbReference type="CDD" id="cd05305">
    <property type="entry name" value="L-AlaDH"/>
    <property type="match status" value="1"/>
</dbReference>
<dbReference type="SUPFAM" id="SSF51735">
    <property type="entry name" value="NAD(P)-binding Rossmann-fold domains"/>
    <property type="match status" value="1"/>
</dbReference>
<feature type="binding site" evidence="9">
    <location>
        <position position="132"/>
    </location>
    <ligand>
        <name>NAD(+)</name>
        <dbReference type="ChEBI" id="CHEBI:57540"/>
    </ligand>
</feature>
<dbReference type="EMBL" id="CP023434">
    <property type="protein sequence ID" value="AXY25346.1"/>
    <property type="molecule type" value="Genomic_DNA"/>
</dbReference>
<sequence length="369" mass="39193">MIIGIPKEIKNNENRVAIAPGNVSNLVDAGHEVRIETGAGLGSSFTDEDYTKYGATIVDSAEDAWAAELVVKVKEPLESEYKYFREGMILMTYLHLANDDALTDALIESGVTGVAYETMVLNGTLPLLNPMSEIAGSYAIQIGSHYLEKHQGGKGVLLGGVPGVKKGKVVIIGGGTVGENAARIALGMGAYVTMLDVNIERLKDLNNIFGGQVETRFSDSFNIAESVKDADIVVGSVLIPGRKAPILVTKEMIQSMEPGSVVIDIAVDQGGNFETTEHPTTHQDPIYVREGIVHYAVANIPGAVPQTASMALTNATMSYVAQIAAKGIEQAARDNSTIFTGVNTAKGHLTNEGVAETSKHDFVAYDTLI</sequence>
<comment type="catalytic activity">
    <reaction evidence="6">
        <text>L-alanine + NAD(+) + H2O = pyruvate + NH4(+) + NADH + H(+)</text>
        <dbReference type="Rhea" id="RHEA:18405"/>
        <dbReference type="ChEBI" id="CHEBI:15361"/>
        <dbReference type="ChEBI" id="CHEBI:15377"/>
        <dbReference type="ChEBI" id="CHEBI:15378"/>
        <dbReference type="ChEBI" id="CHEBI:28938"/>
        <dbReference type="ChEBI" id="CHEBI:57540"/>
        <dbReference type="ChEBI" id="CHEBI:57945"/>
        <dbReference type="ChEBI" id="CHEBI:57972"/>
        <dbReference type="EC" id="1.4.1.1"/>
    </reaction>
</comment>
<dbReference type="SUPFAM" id="SSF52283">
    <property type="entry name" value="Formate/glycerate dehydrogenase catalytic domain-like"/>
    <property type="match status" value="1"/>
</dbReference>
<evidence type="ECO:0000313" key="12">
    <source>
        <dbReference type="EMBL" id="AXY25346.1"/>
    </source>
</evidence>
<evidence type="ECO:0000256" key="4">
    <source>
        <dbReference type="ARBA" id="ARBA00023002"/>
    </source>
</evidence>
<gene>
    <name evidence="12" type="primary">ald</name>
    <name evidence="12" type="ORF">CL176_04660</name>
</gene>
<evidence type="ECO:0000256" key="6">
    <source>
        <dbReference type="PIRNR" id="PIRNR000183"/>
    </source>
</evidence>
<evidence type="ECO:0000313" key="13">
    <source>
        <dbReference type="Proteomes" id="UP000263232"/>
    </source>
</evidence>
<feature type="binding site" evidence="9">
    <location>
        <position position="201"/>
    </location>
    <ligand>
        <name>NAD(+)</name>
        <dbReference type="ChEBI" id="CHEBI:57540"/>
    </ligand>
</feature>
<dbReference type="Pfam" id="PF05222">
    <property type="entry name" value="AlaDh_PNT_N"/>
    <property type="match status" value="1"/>
</dbReference>
<dbReference type="PANTHER" id="PTHR42795:SF1">
    <property type="entry name" value="ALANINE DEHYDROGENASE"/>
    <property type="match status" value="1"/>
</dbReference>
<dbReference type="SMART" id="SM01003">
    <property type="entry name" value="AlaDh_PNT_N"/>
    <property type="match status" value="1"/>
</dbReference>
<dbReference type="KEGG" id="abae:CL176_04660"/>
<feature type="active site" description="Proton donor/acceptor" evidence="7">
    <location>
        <position position="95"/>
    </location>
</feature>
<dbReference type="PIRSF" id="PIRSF000183">
    <property type="entry name" value="Alanine_dh"/>
    <property type="match status" value="1"/>
</dbReference>
<organism evidence="12 13">
    <name type="scientific">Suicoccus acidiformans</name>
    <dbReference type="NCBI Taxonomy" id="2036206"/>
    <lineage>
        <taxon>Bacteria</taxon>
        <taxon>Bacillati</taxon>
        <taxon>Bacillota</taxon>
        <taxon>Bacilli</taxon>
        <taxon>Lactobacillales</taxon>
        <taxon>Aerococcaceae</taxon>
        <taxon>Suicoccus</taxon>
    </lineage>
</organism>
<evidence type="ECO:0000259" key="11">
    <source>
        <dbReference type="SMART" id="SM01003"/>
    </source>
</evidence>
<evidence type="ECO:0000256" key="8">
    <source>
        <dbReference type="PIRSR" id="PIRSR000183-2"/>
    </source>
</evidence>
<dbReference type="UniPathway" id="UPA00527">
    <property type="reaction ID" value="UER00585"/>
</dbReference>
<dbReference type="OrthoDB" id="9804592at2"/>
<dbReference type="InterPro" id="IPR008141">
    <property type="entry name" value="Ala_DH"/>
</dbReference>
<dbReference type="Gene3D" id="3.40.50.720">
    <property type="entry name" value="NAD(P)-binding Rossmann-like Domain"/>
    <property type="match status" value="2"/>
</dbReference>
<dbReference type="GO" id="GO:0042853">
    <property type="term" value="P:L-alanine catabolic process"/>
    <property type="evidence" value="ECO:0007669"/>
    <property type="project" value="UniProtKB-UniPathway"/>
</dbReference>
<feature type="binding site" evidence="9">
    <location>
        <begin position="265"/>
        <end position="268"/>
    </location>
    <ligand>
        <name>NAD(+)</name>
        <dbReference type="ChEBI" id="CHEBI:57540"/>
    </ligand>
</feature>
<dbReference type="GO" id="GO:0000286">
    <property type="term" value="F:alanine dehydrogenase activity"/>
    <property type="evidence" value="ECO:0007669"/>
    <property type="project" value="UniProtKB-UniRule"/>
</dbReference>
<dbReference type="InterPro" id="IPR007886">
    <property type="entry name" value="AlaDH/PNT_N"/>
</dbReference>
<comment type="pathway">
    <text evidence="1">Amino-acid degradation; L-alanine degradation via dehydrogenase pathway; NH(3) and pyruvate from L-alanine: step 1/1.</text>
</comment>
<dbReference type="FunFam" id="3.40.50.720:FF:000049">
    <property type="entry name" value="Alanine dehydrogenase"/>
    <property type="match status" value="1"/>
</dbReference>
<feature type="binding site" evidence="9">
    <location>
        <begin position="237"/>
        <end position="238"/>
    </location>
    <ligand>
        <name>NAD(+)</name>
        <dbReference type="ChEBI" id="CHEBI:57540"/>
    </ligand>
</feature>
<dbReference type="InterPro" id="IPR036291">
    <property type="entry name" value="NAD(P)-bd_dom_sf"/>
</dbReference>
<dbReference type="PANTHER" id="PTHR42795">
    <property type="entry name" value="ALANINE DEHYDROGENASE"/>
    <property type="match status" value="1"/>
</dbReference>
<comment type="similarity">
    <text evidence="2 6">Belongs to the AlaDH/PNT family.</text>
</comment>
<dbReference type="SMART" id="SM01002">
    <property type="entry name" value="AlaDh_PNT_C"/>
    <property type="match status" value="1"/>
</dbReference>
<dbReference type="PROSITE" id="PS00837">
    <property type="entry name" value="ALADH_PNT_2"/>
    <property type="match status" value="1"/>
</dbReference>
<dbReference type="AlphaFoldDB" id="A0A347WJT9"/>
<evidence type="ECO:0000256" key="7">
    <source>
        <dbReference type="PIRSR" id="PIRSR000183-1"/>
    </source>
</evidence>
<keyword evidence="13" id="KW-1185">Reference proteome</keyword>
<feature type="active site" description="Proton donor/acceptor" evidence="7">
    <location>
        <position position="268"/>
    </location>
</feature>
<evidence type="ECO:0000259" key="10">
    <source>
        <dbReference type="SMART" id="SM01002"/>
    </source>
</evidence>
<keyword evidence="5 6" id="KW-0520">NAD</keyword>
<evidence type="ECO:0000256" key="5">
    <source>
        <dbReference type="ARBA" id="ARBA00023027"/>
    </source>
</evidence>
<feature type="binding site" evidence="8">
    <location>
        <position position="74"/>
    </location>
    <ligand>
        <name>substrate</name>
    </ligand>
</feature>
<dbReference type="NCBIfam" id="TIGR00518">
    <property type="entry name" value="alaDH"/>
    <property type="match status" value="1"/>
</dbReference>
<evidence type="ECO:0000256" key="2">
    <source>
        <dbReference type="ARBA" id="ARBA00005689"/>
    </source>
</evidence>
<dbReference type="InterPro" id="IPR008143">
    <property type="entry name" value="Ala_DH/PNT_CS2"/>
</dbReference>
<protein>
    <recommendedName>
        <fullName evidence="3 6">Alanine dehydrogenase</fullName>
        <ecNumber evidence="3 6">1.4.1.1</ecNumber>
    </recommendedName>
</protein>
<keyword evidence="4 6" id="KW-0560">Oxidoreductase</keyword>
<evidence type="ECO:0000256" key="9">
    <source>
        <dbReference type="PIRSR" id="PIRSR000183-3"/>
    </source>
</evidence>
<feature type="domain" description="Alanine dehydrogenase/pyridine nucleotide transhydrogenase N-terminal" evidence="11">
    <location>
        <begin position="4"/>
        <end position="135"/>
    </location>
</feature>
<keyword evidence="9" id="KW-0547">Nucleotide-binding</keyword>
<dbReference type="RefSeq" id="WP_118990259.1">
    <property type="nucleotide sequence ID" value="NZ_CP023434.1"/>
</dbReference>
<proteinExistence type="inferred from homology"/>
<feature type="binding site" evidence="9">
    <location>
        <position position="196"/>
    </location>
    <ligand>
        <name>NAD(+)</name>
        <dbReference type="ChEBI" id="CHEBI:57540"/>
    </ligand>
</feature>
<name>A0A347WJT9_9LACT</name>
<dbReference type="GO" id="GO:0000166">
    <property type="term" value="F:nucleotide binding"/>
    <property type="evidence" value="ECO:0007669"/>
    <property type="project" value="UniProtKB-KW"/>
</dbReference>
<dbReference type="GO" id="GO:0005886">
    <property type="term" value="C:plasma membrane"/>
    <property type="evidence" value="ECO:0007669"/>
    <property type="project" value="TreeGrafter"/>
</dbReference>
<feature type="binding site" evidence="9">
    <location>
        <position position="218"/>
    </location>
    <ligand>
        <name>NAD(+)</name>
        <dbReference type="ChEBI" id="CHEBI:57540"/>
    </ligand>
</feature>
<accession>A0A347WJT9</accession>
<dbReference type="Pfam" id="PF01262">
    <property type="entry name" value="AlaDh_PNT_C"/>
    <property type="match status" value="1"/>
</dbReference>
<feature type="domain" description="Alanine dehydrogenase/pyridine nucleotide transhydrogenase NAD(H)-binding" evidence="10">
    <location>
        <begin position="147"/>
        <end position="296"/>
    </location>
</feature>
<evidence type="ECO:0000256" key="3">
    <source>
        <dbReference type="ARBA" id="ARBA00012897"/>
    </source>
</evidence>
<reference evidence="12 13" key="1">
    <citation type="submission" date="2017-09" db="EMBL/GenBank/DDBJ databases">
        <title>Complete genome sequence of Oxytococcus suis strain ZY16052.</title>
        <authorList>
            <person name="Li F."/>
        </authorList>
    </citation>
    <scope>NUCLEOTIDE SEQUENCE [LARGE SCALE GENOMIC DNA]</scope>
    <source>
        <strain evidence="12 13">ZY16052</strain>
    </source>
</reference>
<feature type="binding site" evidence="8">
    <location>
        <position position="15"/>
    </location>
    <ligand>
        <name>substrate</name>
    </ligand>
</feature>
<evidence type="ECO:0000256" key="1">
    <source>
        <dbReference type="ARBA" id="ARBA00005206"/>
    </source>
</evidence>